<dbReference type="Proteomes" id="UP000184211">
    <property type="component" value="Unassembled WGS sequence"/>
</dbReference>
<dbReference type="EMBL" id="FQWM01000001">
    <property type="protein sequence ID" value="SHG44668.1"/>
    <property type="molecule type" value="Genomic_DNA"/>
</dbReference>
<sequence>MRWIFSGCAILALAACEPPVPNSGVGFDNDNFQPQTPAGFEPVIPPAQALSQETLSTLDATRPLGSQGPQLGETDTGRTVVEASPANPAPVRLENAGISDENDFEAVDSRRSIEADAKRREAIADQYQVVEATNLPSRDGNTGPNIVAFALQHKNQPGNAIYKRIGLNSVARADRNCRKYPSADQAQIDFLARGGPEKDRIGLDPDGDGYACDWDPRPFRNLGSN</sequence>
<name>A0A1M5JVW1_9RHOB</name>
<reference evidence="2" key="1">
    <citation type="submission" date="2016-11" db="EMBL/GenBank/DDBJ databases">
        <authorList>
            <person name="Varghese N."/>
            <person name="Submissions S."/>
        </authorList>
    </citation>
    <scope>NUCLEOTIDE SEQUENCE [LARGE SCALE GENOMIC DNA]</scope>
    <source>
        <strain evidence="2">DSM 28223</strain>
    </source>
</reference>
<dbReference type="AlphaFoldDB" id="A0A1M5JVW1"/>
<evidence type="ECO:0000313" key="2">
    <source>
        <dbReference type="Proteomes" id="UP000184211"/>
    </source>
</evidence>
<dbReference type="RefSeq" id="WP_072790790.1">
    <property type="nucleotide sequence ID" value="NZ_FQWM01000001.1"/>
</dbReference>
<keyword evidence="2" id="KW-1185">Reference proteome</keyword>
<gene>
    <name evidence="1" type="ORF">SAMN04488044_0798</name>
</gene>
<dbReference type="STRING" id="870908.SAMN04488044_0798"/>
<protein>
    <recommendedName>
        <fullName evidence="3">Excalibur calcium-binding domain-containing protein</fullName>
    </recommendedName>
</protein>
<evidence type="ECO:0000313" key="1">
    <source>
        <dbReference type="EMBL" id="SHG44668.1"/>
    </source>
</evidence>
<proteinExistence type="predicted"/>
<evidence type="ECO:0008006" key="3">
    <source>
        <dbReference type="Google" id="ProtNLM"/>
    </source>
</evidence>
<dbReference type="OrthoDB" id="7951357at2"/>
<dbReference type="PROSITE" id="PS51257">
    <property type="entry name" value="PROKAR_LIPOPROTEIN"/>
    <property type="match status" value="1"/>
</dbReference>
<organism evidence="1 2">
    <name type="scientific">Cognatishimia maritima</name>
    <dbReference type="NCBI Taxonomy" id="870908"/>
    <lineage>
        <taxon>Bacteria</taxon>
        <taxon>Pseudomonadati</taxon>
        <taxon>Pseudomonadota</taxon>
        <taxon>Alphaproteobacteria</taxon>
        <taxon>Rhodobacterales</taxon>
        <taxon>Paracoccaceae</taxon>
        <taxon>Cognatishimia</taxon>
    </lineage>
</organism>
<accession>A0A1M5JVW1</accession>